<evidence type="ECO:0000256" key="2">
    <source>
        <dbReference type="SAM" id="MobiDB-lite"/>
    </source>
</evidence>
<evidence type="ECO:0000313" key="4">
    <source>
        <dbReference type="EMBL" id="MBB6436381.1"/>
    </source>
</evidence>
<evidence type="ECO:0000256" key="1">
    <source>
        <dbReference type="ARBA" id="ARBA00006845"/>
    </source>
</evidence>
<feature type="region of interest" description="Disordered" evidence="2">
    <location>
        <begin position="1"/>
        <end position="26"/>
    </location>
</feature>
<comment type="similarity">
    <text evidence="1">Belongs to the barstar family.</text>
</comment>
<keyword evidence="5" id="KW-1185">Reference proteome</keyword>
<organism evidence="4 5">
    <name type="scientific">Streptomyces candidus</name>
    <dbReference type="NCBI Taxonomy" id="67283"/>
    <lineage>
        <taxon>Bacteria</taxon>
        <taxon>Bacillati</taxon>
        <taxon>Actinomycetota</taxon>
        <taxon>Actinomycetes</taxon>
        <taxon>Kitasatosporales</taxon>
        <taxon>Streptomycetaceae</taxon>
        <taxon>Streptomyces</taxon>
    </lineage>
</organism>
<evidence type="ECO:0000259" key="3">
    <source>
        <dbReference type="Pfam" id="PF01337"/>
    </source>
</evidence>
<feature type="domain" description="Barstar (barnase inhibitor)" evidence="3">
    <location>
        <begin position="71"/>
        <end position="149"/>
    </location>
</feature>
<protein>
    <submittedName>
        <fullName evidence="4">RNAse (Barnase) inhibitor barstar</fullName>
    </submittedName>
</protein>
<dbReference type="Proteomes" id="UP000540423">
    <property type="component" value="Unassembled WGS sequence"/>
</dbReference>
<sequence>MSDHPPHLPSAPDAKVPGVPDAPEIPDLRTLTRSSAWAPLDAEGRHRWLVAVREQYFSRTDVAPDTPAGAVHTLAGRYITDRSALFLALGEAVNGPGGYFGADLDALNDCLRGGFGAATPFTLDWPDSDTARTHLMAYFDSALDVLRDHGVDVRLR</sequence>
<name>A0A7X0LQX5_9ACTN</name>
<reference evidence="4 5" key="1">
    <citation type="submission" date="2020-08" db="EMBL/GenBank/DDBJ databases">
        <title>Genomic Encyclopedia of Type Strains, Phase IV (KMG-IV): sequencing the most valuable type-strain genomes for metagenomic binning, comparative biology and taxonomic classification.</title>
        <authorList>
            <person name="Goeker M."/>
        </authorList>
    </citation>
    <scope>NUCLEOTIDE SEQUENCE [LARGE SCALE GENOMIC DNA]</scope>
    <source>
        <strain evidence="4 5">DSM 40141</strain>
    </source>
</reference>
<gene>
    <name evidence="4" type="ORF">HNQ79_002845</name>
</gene>
<dbReference type="InterPro" id="IPR000468">
    <property type="entry name" value="Barstar"/>
</dbReference>
<dbReference type="AlphaFoldDB" id="A0A7X0LQX5"/>
<accession>A0A7X0LQX5</accession>
<evidence type="ECO:0000313" key="5">
    <source>
        <dbReference type="Proteomes" id="UP000540423"/>
    </source>
</evidence>
<dbReference type="InterPro" id="IPR035905">
    <property type="entry name" value="Barstar-like_sf"/>
</dbReference>
<comment type="caution">
    <text evidence="4">The sequence shown here is derived from an EMBL/GenBank/DDBJ whole genome shotgun (WGS) entry which is preliminary data.</text>
</comment>
<dbReference type="EMBL" id="JACHEM010000006">
    <property type="protein sequence ID" value="MBB6436381.1"/>
    <property type="molecule type" value="Genomic_DNA"/>
</dbReference>
<proteinExistence type="inferred from homology"/>
<dbReference type="RefSeq" id="WP_185030752.1">
    <property type="nucleotide sequence ID" value="NZ_BNBN01000008.1"/>
</dbReference>
<dbReference type="SUPFAM" id="SSF52038">
    <property type="entry name" value="Barstar-related"/>
    <property type="match status" value="1"/>
</dbReference>
<dbReference type="Gene3D" id="3.30.370.10">
    <property type="entry name" value="Barstar-like"/>
    <property type="match status" value="1"/>
</dbReference>
<dbReference type="Pfam" id="PF01337">
    <property type="entry name" value="Barstar"/>
    <property type="match status" value="1"/>
</dbReference>